<gene>
    <name evidence="2" type="ORF">QQ020_03115</name>
</gene>
<dbReference type="InterPro" id="IPR016181">
    <property type="entry name" value="Acyl_CoA_acyltransferase"/>
</dbReference>
<accession>A0ABT8L1V7</accession>
<dbReference type="Pfam" id="PF13673">
    <property type="entry name" value="Acetyltransf_10"/>
    <property type="match status" value="1"/>
</dbReference>
<keyword evidence="2" id="KW-0012">Acyltransferase</keyword>
<dbReference type="EMBL" id="JAUJEB010000001">
    <property type="protein sequence ID" value="MDN5211016.1"/>
    <property type="molecule type" value="Genomic_DNA"/>
</dbReference>
<feature type="domain" description="N-acetyltransferase" evidence="1">
    <location>
        <begin position="1"/>
        <end position="137"/>
    </location>
</feature>
<proteinExistence type="predicted"/>
<reference evidence="2" key="1">
    <citation type="submission" date="2023-06" db="EMBL/GenBank/DDBJ databases">
        <title>Genomic of Agaribacillus aureum.</title>
        <authorList>
            <person name="Wang G."/>
        </authorList>
    </citation>
    <scope>NUCLEOTIDE SEQUENCE</scope>
    <source>
        <strain evidence="2">BMA12</strain>
    </source>
</reference>
<sequence length="139" mass="16112">MKTKITQLSASETWILRHNVMWPTKPLDYVKLPKDLEGTHFGLWKDEILVSVVSLFIEDGSAQFRKLATETDKQGNGYGTALLSYVMQYASDQKVSKIWCNARTDKTSFYKKFGMIETDRRFTKGNQDYVIMEKVIWKG</sequence>
<dbReference type="CDD" id="cd04301">
    <property type="entry name" value="NAT_SF"/>
    <property type="match status" value="1"/>
</dbReference>
<dbReference type="SUPFAM" id="SSF55729">
    <property type="entry name" value="Acyl-CoA N-acyltransferases (Nat)"/>
    <property type="match status" value="1"/>
</dbReference>
<organism evidence="2 3">
    <name type="scientific">Agaribacillus aureus</name>
    <dbReference type="NCBI Taxonomy" id="3051825"/>
    <lineage>
        <taxon>Bacteria</taxon>
        <taxon>Pseudomonadati</taxon>
        <taxon>Bacteroidota</taxon>
        <taxon>Cytophagia</taxon>
        <taxon>Cytophagales</taxon>
        <taxon>Splendidivirgaceae</taxon>
        <taxon>Agaribacillus</taxon>
    </lineage>
</organism>
<dbReference type="Gene3D" id="3.40.630.30">
    <property type="match status" value="1"/>
</dbReference>
<dbReference type="GO" id="GO:0016746">
    <property type="term" value="F:acyltransferase activity"/>
    <property type="evidence" value="ECO:0007669"/>
    <property type="project" value="UniProtKB-KW"/>
</dbReference>
<dbReference type="InterPro" id="IPR000182">
    <property type="entry name" value="GNAT_dom"/>
</dbReference>
<comment type="caution">
    <text evidence="2">The sequence shown here is derived from an EMBL/GenBank/DDBJ whole genome shotgun (WGS) entry which is preliminary data.</text>
</comment>
<dbReference type="RefSeq" id="WP_346756352.1">
    <property type="nucleotide sequence ID" value="NZ_JAUJEB010000001.1"/>
</dbReference>
<dbReference type="PROSITE" id="PS51186">
    <property type="entry name" value="GNAT"/>
    <property type="match status" value="1"/>
</dbReference>
<keyword evidence="3" id="KW-1185">Reference proteome</keyword>
<evidence type="ECO:0000259" key="1">
    <source>
        <dbReference type="PROSITE" id="PS51186"/>
    </source>
</evidence>
<dbReference type="EC" id="2.3.1.-" evidence="2"/>
<name>A0ABT8L1V7_9BACT</name>
<protein>
    <submittedName>
        <fullName evidence="2">GNAT family N-acetyltransferase</fullName>
        <ecNumber evidence="2">2.3.1.-</ecNumber>
    </submittedName>
</protein>
<dbReference type="Proteomes" id="UP001172083">
    <property type="component" value="Unassembled WGS sequence"/>
</dbReference>
<keyword evidence="2" id="KW-0808">Transferase</keyword>
<evidence type="ECO:0000313" key="2">
    <source>
        <dbReference type="EMBL" id="MDN5211016.1"/>
    </source>
</evidence>
<evidence type="ECO:0000313" key="3">
    <source>
        <dbReference type="Proteomes" id="UP001172083"/>
    </source>
</evidence>